<dbReference type="PANTHER" id="PTHR34677:SF3">
    <property type="entry name" value="BACTERIAL IG-LIKE DOMAIN-CONTAINING PROTEIN"/>
    <property type="match status" value="1"/>
</dbReference>
<dbReference type="EMBL" id="JAZDRP010000023">
    <property type="protein sequence ID" value="MEE2527400.1"/>
    <property type="molecule type" value="Genomic_DNA"/>
</dbReference>
<dbReference type="Pfam" id="PF19078">
    <property type="entry name" value="Big_12"/>
    <property type="match status" value="3"/>
</dbReference>
<feature type="domain" description="Bacterial Ig-like" evidence="1">
    <location>
        <begin position="2"/>
        <end position="54"/>
    </location>
</feature>
<dbReference type="PANTHER" id="PTHR34677">
    <property type="match status" value="1"/>
</dbReference>
<feature type="non-terminal residue" evidence="2">
    <location>
        <position position="1"/>
    </location>
</feature>
<reference evidence="2 3" key="1">
    <citation type="submission" date="2024-01" db="EMBL/GenBank/DDBJ databases">
        <title>Hyphobacterium bacterium isolated from marine sediment.</title>
        <authorList>
            <person name="Zhao S."/>
        </authorList>
    </citation>
    <scope>NUCLEOTIDE SEQUENCE [LARGE SCALE GENOMIC DNA]</scope>
    <source>
        <strain evidence="3">HN65</strain>
    </source>
</reference>
<dbReference type="RefSeq" id="WP_330200059.1">
    <property type="nucleotide sequence ID" value="NZ_JAZDRP010000023.1"/>
</dbReference>
<feature type="non-terminal residue" evidence="2">
    <location>
        <position position="216"/>
    </location>
</feature>
<evidence type="ECO:0000313" key="2">
    <source>
        <dbReference type="EMBL" id="MEE2527400.1"/>
    </source>
</evidence>
<organism evidence="2 3">
    <name type="scientific">Hyphobacterium lacteum</name>
    <dbReference type="NCBI Taxonomy" id="3116575"/>
    <lineage>
        <taxon>Bacteria</taxon>
        <taxon>Pseudomonadati</taxon>
        <taxon>Pseudomonadota</taxon>
        <taxon>Alphaproteobacteria</taxon>
        <taxon>Maricaulales</taxon>
        <taxon>Maricaulaceae</taxon>
        <taxon>Hyphobacterium</taxon>
    </lineage>
</organism>
<dbReference type="InterPro" id="IPR044048">
    <property type="entry name" value="Big_12"/>
</dbReference>
<feature type="domain" description="Bacterial Ig-like" evidence="1">
    <location>
        <begin position="153"/>
        <end position="216"/>
    </location>
</feature>
<sequence length="216" mass="20768">EISVGNGAASNLSGSGTTYTATITPAADGQVTIEVGAGSAQDSAGNQNTASNQFSVINDQTTPTVSIMGPAGPVSGAFTASFTFSEVVSGFALGDISVGNGAASNLSGAGTTYTATITPASDGQVTVNVSANIAQDTAGNGNIAATQFSVTNDSDRPTLAITGPAGPVSGAFTATFTFSESVTGFALGEISVGNGAASNLSGSGTTYTATITPAAD</sequence>
<evidence type="ECO:0000313" key="3">
    <source>
        <dbReference type="Proteomes" id="UP001354971"/>
    </source>
</evidence>
<keyword evidence="3" id="KW-1185">Reference proteome</keyword>
<evidence type="ECO:0000259" key="1">
    <source>
        <dbReference type="Pfam" id="PF19078"/>
    </source>
</evidence>
<protein>
    <submittedName>
        <fullName evidence="2">Ig-like domain-containing protein</fullName>
    </submittedName>
</protein>
<dbReference type="Proteomes" id="UP001354971">
    <property type="component" value="Unassembled WGS sequence"/>
</dbReference>
<feature type="domain" description="Bacterial Ig-like" evidence="1">
    <location>
        <begin position="59"/>
        <end position="146"/>
    </location>
</feature>
<proteinExistence type="predicted"/>
<accession>A0ABU7LU72</accession>
<name>A0ABU7LU72_9PROT</name>
<comment type="caution">
    <text evidence="2">The sequence shown here is derived from an EMBL/GenBank/DDBJ whole genome shotgun (WGS) entry which is preliminary data.</text>
</comment>
<gene>
    <name evidence="2" type="ORF">V0U79_13620</name>
</gene>